<dbReference type="RefSeq" id="WP_241935999.1">
    <property type="nucleotide sequence ID" value="NZ_JALBGC010000003.1"/>
</dbReference>
<evidence type="ECO:0000313" key="2">
    <source>
        <dbReference type="EMBL" id="MCI1187723.1"/>
    </source>
</evidence>
<keyword evidence="1" id="KW-0472">Membrane</keyword>
<name>A0A9X1VFN7_9BACT</name>
<reference evidence="2" key="1">
    <citation type="submission" date="2022-03" db="EMBL/GenBank/DDBJ databases">
        <title>Bacterial whole genome sequence for Hymenobacter sp. DH14.</title>
        <authorList>
            <person name="Le V."/>
        </authorList>
    </citation>
    <scope>NUCLEOTIDE SEQUENCE</scope>
    <source>
        <strain evidence="2">DH14</strain>
    </source>
</reference>
<feature type="transmembrane region" description="Helical" evidence="1">
    <location>
        <begin position="9"/>
        <end position="26"/>
    </location>
</feature>
<comment type="caution">
    <text evidence="2">The sequence shown here is derived from an EMBL/GenBank/DDBJ whole genome shotgun (WGS) entry which is preliminary data.</text>
</comment>
<organism evidence="2 3">
    <name type="scientific">Hymenobacter cyanobacteriorum</name>
    <dbReference type="NCBI Taxonomy" id="2926463"/>
    <lineage>
        <taxon>Bacteria</taxon>
        <taxon>Pseudomonadati</taxon>
        <taxon>Bacteroidota</taxon>
        <taxon>Cytophagia</taxon>
        <taxon>Cytophagales</taxon>
        <taxon>Hymenobacteraceae</taxon>
        <taxon>Hymenobacter</taxon>
    </lineage>
</organism>
<proteinExistence type="predicted"/>
<keyword evidence="1" id="KW-0812">Transmembrane</keyword>
<evidence type="ECO:0000313" key="3">
    <source>
        <dbReference type="Proteomes" id="UP001139193"/>
    </source>
</evidence>
<dbReference type="EMBL" id="JALBGC010000003">
    <property type="protein sequence ID" value="MCI1187723.1"/>
    <property type="molecule type" value="Genomic_DNA"/>
</dbReference>
<dbReference type="AlphaFoldDB" id="A0A9X1VFN7"/>
<sequence length="179" mass="20211">MEQSILKAKAWQVFLVLLASYFISWFVKETDAGELLKLVGFSIFCTWLAIIGNTMNQLDKTQKKSSVSWFIPNVVVTMSAPLASKVLSDPEFVVTPTSFSAKGTWVVPVLYFVVAYIQIHWFVASSIVAREQGQKPEFSQVLGTAILLFLWPIGVWFIQPRLNRIFNTIQADTIDYPLA</sequence>
<evidence type="ECO:0000256" key="1">
    <source>
        <dbReference type="SAM" id="Phobius"/>
    </source>
</evidence>
<feature type="transmembrane region" description="Helical" evidence="1">
    <location>
        <begin position="38"/>
        <end position="55"/>
    </location>
</feature>
<protein>
    <submittedName>
        <fullName evidence="2">Uncharacterized protein</fullName>
    </submittedName>
</protein>
<dbReference type="Proteomes" id="UP001139193">
    <property type="component" value="Unassembled WGS sequence"/>
</dbReference>
<accession>A0A9X1VFN7</accession>
<keyword evidence="3" id="KW-1185">Reference proteome</keyword>
<feature type="transmembrane region" description="Helical" evidence="1">
    <location>
        <begin position="108"/>
        <end position="129"/>
    </location>
</feature>
<gene>
    <name evidence="2" type="ORF">MON38_09845</name>
</gene>
<feature type="transmembrane region" description="Helical" evidence="1">
    <location>
        <begin position="141"/>
        <end position="158"/>
    </location>
</feature>
<keyword evidence="1" id="KW-1133">Transmembrane helix</keyword>